<dbReference type="Proteomes" id="UP001367508">
    <property type="component" value="Unassembled WGS sequence"/>
</dbReference>
<sequence>MSVSHSDSDSDSELVATMNTLVRNTTLSRSRKYRYQPLTLPKSISYRRTRAKQRKIFLATYKLSSIDSFPPSPKSPKLNKVPLKLKKFVASVFHFMRTAASFRSKSSISSHF</sequence>
<dbReference type="EMBL" id="JAYMYQ010000006">
    <property type="protein sequence ID" value="KAK7324729.1"/>
    <property type="molecule type" value="Genomic_DNA"/>
</dbReference>
<name>A0AAN9KZD4_CANGL</name>
<gene>
    <name evidence="1" type="ORF">VNO77_28528</name>
</gene>
<evidence type="ECO:0000313" key="1">
    <source>
        <dbReference type="EMBL" id="KAK7324729.1"/>
    </source>
</evidence>
<keyword evidence="2" id="KW-1185">Reference proteome</keyword>
<proteinExistence type="predicted"/>
<comment type="caution">
    <text evidence="1">The sequence shown here is derived from an EMBL/GenBank/DDBJ whole genome shotgun (WGS) entry which is preliminary data.</text>
</comment>
<reference evidence="1 2" key="1">
    <citation type="submission" date="2024-01" db="EMBL/GenBank/DDBJ databases">
        <title>The genomes of 5 underutilized Papilionoideae crops provide insights into root nodulation and disease resistanc.</title>
        <authorList>
            <person name="Jiang F."/>
        </authorList>
    </citation>
    <scope>NUCLEOTIDE SEQUENCE [LARGE SCALE GENOMIC DNA]</scope>
    <source>
        <strain evidence="1">LVBAO_FW01</strain>
        <tissue evidence="1">Leaves</tissue>
    </source>
</reference>
<organism evidence="1 2">
    <name type="scientific">Canavalia gladiata</name>
    <name type="common">Sword bean</name>
    <name type="synonym">Dolichos gladiatus</name>
    <dbReference type="NCBI Taxonomy" id="3824"/>
    <lineage>
        <taxon>Eukaryota</taxon>
        <taxon>Viridiplantae</taxon>
        <taxon>Streptophyta</taxon>
        <taxon>Embryophyta</taxon>
        <taxon>Tracheophyta</taxon>
        <taxon>Spermatophyta</taxon>
        <taxon>Magnoliopsida</taxon>
        <taxon>eudicotyledons</taxon>
        <taxon>Gunneridae</taxon>
        <taxon>Pentapetalae</taxon>
        <taxon>rosids</taxon>
        <taxon>fabids</taxon>
        <taxon>Fabales</taxon>
        <taxon>Fabaceae</taxon>
        <taxon>Papilionoideae</taxon>
        <taxon>50 kb inversion clade</taxon>
        <taxon>NPAAA clade</taxon>
        <taxon>indigoferoid/millettioid clade</taxon>
        <taxon>Phaseoleae</taxon>
        <taxon>Canavalia</taxon>
    </lineage>
</organism>
<protein>
    <submittedName>
        <fullName evidence="1">Uncharacterized protein</fullName>
    </submittedName>
</protein>
<evidence type="ECO:0000313" key="2">
    <source>
        <dbReference type="Proteomes" id="UP001367508"/>
    </source>
</evidence>
<dbReference type="AlphaFoldDB" id="A0AAN9KZD4"/>
<accession>A0AAN9KZD4</accession>